<keyword evidence="3" id="KW-0408">Iron</keyword>
<reference evidence="6 7" key="1">
    <citation type="submission" date="2020-05" db="EMBL/GenBank/DDBJ databases">
        <title>Horizontal transmission and recombination maintain forever young bacterial symbiont genomes.</title>
        <authorList>
            <person name="Russell S.L."/>
            <person name="Pepper-Tunick E."/>
            <person name="Svedberg J."/>
            <person name="Byrne A."/>
            <person name="Ruelas Castillo J."/>
            <person name="Vollmers C."/>
            <person name="Beinart R.A."/>
            <person name="Corbett-Detig R."/>
        </authorList>
    </citation>
    <scope>NUCLEOTIDE SEQUENCE [LARGE SCALE GENOMIC DNA]</scope>
    <source>
        <strain evidence="6">Monterey_2004</strain>
    </source>
</reference>
<dbReference type="SUPFAM" id="SSF56300">
    <property type="entry name" value="Metallo-dependent phosphatases"/>
    <property type="match status" value="1"/>
</dbReference>
<evidence type="ECO:0000313" key="6">
    <source>
        <dbReference type="EMBL" id="NYT52097.1"/>
    </source>
</evidence>
<evidence type="ECO:0000259" key="5">
    <source>
        <dbReference type="Pfam" id="PF00149"/>
    </source>
</evidence>
<keyword evidence="1" id="KW-0479">Metal-binding</keyword>
<dbReference type="PANTHER" id="PTHR42988">
    <property type="entry name" value="PHOSPHOHYDROLASE"/>
    <property type="match status" value="1"/>
</dbReference>
<dbReference type="InterPro" id="IPR050884">
    <property type="entry name" value="CNP_phosphodiesterase-III"/>
</dbReference>
<evidence type="ECO:0000256" key="3">
    <source>
        <dbReference type="ARBA" id="ARBA00023004"/>
    </source>
</evidence>
<gene>
    <name evidence="6" type="ORF">H0A74_00685</name>
</gene>
<proteinExistence type="inferred from homology"/>
<dbReference type="PANTHER" id="PTHR42988:SF2">
    <property type="entry name" value="CYCLIC NUCLEOTIDE PHOSPHODIESTERASE CBUA0032-RELATED"/>
    <property type="match status" value="1"/>
</dbReference>
<evidence type="ECO:0000256" key="1">
    <source>
        <dbReference type="ARBA" id="ARBA00022723"/>
    </source>
</evidence>
<protein>
    <submittedName>
        <fullName evidence="6">Metallophosphoesterase</fullName>
    </submittedName>
</protein>
<dbReference type="GO" id="GO:0016787">
    <property type="term" value="F:hydrolase activity"/>
    <property type="evidence" value="ECO:0007669"/>
    <property type="project" value="UniProtKB-KW"/>
</dbReference>
<evidence type="ECO:0000256" key="2">
    <source>
        <dbReference type="ARBA" id="ARBA00022801"/>
    </source>
</evidence>
<dbReference type="EMBL" id="JACCHU010000001">
    <property type="protein sequence ID" value="NYT52097.1"/>
    <property type="molecule type" value="Genomic_DNA"/>
</dbReference>
<evidence type="ECO:0000256" key="4">
    <source>
        <dbReference type="ARBA" id="ARBA00025742"/>
    </source>
</evidence>
<feature type="domain" description="Calcineurin-like phosphoesterase" evidence="5">
    <location>
        <begin position="5"/>
        <end position="186"/>
    </location>
</feature>
<comment type="similarity">
    <text evidence="4">Belongs to the cyclic nucleotide phosphodiesterase class-III family.</text>
</comment>
<comment type="caution">
    <text evidence="6">The sequence shown here is derived from an EMBL/GenBank/DDBJ whole genome shotgun (WGS) entry which is preliminary data.</text>
</comment>
<dbReference type="InterPro" id="IPR004843">
    <property type="entry name" value="Calcineurin-like_PHP"/>
</dbReference>
<keyword evidence="2" id="KW-0378">Hydrolase</keyword>
<organism evidence="6 7">
    <name type="scientific">Candidatus Vesicomyosocius endoextente</name>
    <dbReference type="NCBI Taxonomy" id="2738853"/>
    <lineage>
        <taxon>Bacteria</taxon>
        <taxon>Pseudomonadati</taxon>
        <taxon>Pseudomonadota</taxon>
        <taxon>Gammaproteobacteria</taxon>
        <taxon>Candidatus Pseudothioglobaceae</taxon>
        <taxon>Candidatus Vesicomyidisocius</taxon>
    </lineage>
</organism>
<accession>A0A853G7K0</accession>
<dbReference type="Proteomes" id="UP000525329">
    <property type="component" value="Unassembled WGS sequence"/>
</dbReference>
<dbReference type="GO" id="GO:0046872">
    <property type="term" value="F:metal ion binding"/>
    <property type="evidence" value="ECO:0007669"/>
    <property type="project" value="UniProtKB-KW"/>
</dbReference>
<dbReference type="Gene3D" id="3.60.21.10">
    <property type="match status" value="1"/>
</dbReference>
<evidence type="ECO:0000313" key="7">
    <source>
        <dbReference type="Proteomes" id="UP000525329"/>
    </source>
</evidence>
<dbReference type="InterPro" id="IPR029052">
    <property type="entry name" value="Metallo-depent_PP-like"/>
</dbReference>
<name>A0A853G7K0_9GAMM</name>
<sequence>MNHSLIQISDCHIGDNEYSIGVNTHINLKKIISRISHINIDILLITGDLTHNGSITSYKTLQQILYPIQTKLLIIPGNHDNKNNLSTTFSKNLFSQFTLGKWGIININSVQVSKTSGFLTKDELIKLELNLAQSNVQYILIALHHPTVPMNSTWDDSLSLKNPEALFNVLDKYHKIQAILFGHAHQAAEFRRLGVKIISCPSTALQFNNETRIGFNYYTLYDNGQLTINTQWI</sequence>
<dbReference type="Pfam" id="PF00149">
    <property type="entry name" value="Metallophos"/>
    <property type="match status" value="1"/>
</dbReference>
<dbReference type="AlphaFoldDB" id="A0A853G7K0"/>